<protein>
    <recommendedName>
        <fullName evidence="1">Mitochondria-eating protein C-terminal domain-containing protein</fullName>
    </recommendedName>
</protein>
<name>A0A9D4QUM0_DREPO</name>
<feature type="domain" description="Mitochondria-eating protein C-terminal" evidence="1">
    <location>
        <begin position="16"/>
        <end position="86"/>
    </location>
</feature>
<sequence length="95" mass="10961">MQMKKTQKWNDGCFTYLEGCVDICWRMVLAEPPLHIDFNIKQGDKFDPNQHSAYSHSGETVKFLVWPPLYNALEGGDMLSKGTVVTERKILKQKK</sequence>
<dbReference type="InterPro" id="IPR031981">
    <property type="entry name" value="MIEAP_C"/>
</dbReference>
<accession>A0A9D4QUM0</accession>
<dbReference type="Pfam" id="PF16026">
    <property type="entry name" value="MIEAP"/>
    <property type="match status" value="1"/>
</dbReference>
<dbReference type="AlphaFoldDB" id="A0A9D4QUM0"/>
<comment type="caution">
    <text evidence="2">The sequence shown here is derived from an EMBL/GenBank/DDBJ whole genome shotgun (WGS) entry which is preliminary data.</text>
</comment>
<evidence type="ECO:0000259" key="1">
    <source>
        <dbReference type="Pfam" id="PF16026"/>
    </source>
</evidence>
<organism evidence="2 3">
    <name type="scientific">Dreissena polymorpha</name>
    <name type="common">Zebra mussel</name>
    <name type="synonym">Mytilus polymorpha</name>
    <dbReference type="NCBI Taxonomy" id="45954"/>
    <lineage>
        <taxon>Eukaryota</taxon>
        <taxon>Metazoa</taxon>
        <taxon>Spiralia</taxon>
        <taxon>Lophotrochozoa</taxon>
        <taxon>Mollusca</taxon>
        <taxon>Bivalvia</taxon>
        <taxon>Autobranchia</taxon>
        <taxon>Heteroconchia</taxon>
        <taxon>Euheterodonta</taxon>
        <taxon>Imparidentia</taxon>
        <taxon>Neoheterodontei</taxon>
        <taxon>Myida</taxon>
        <taxon>Dreissenoidea</taxon>
        <taxon>Dreissenidae</taxon>
        <taxon>Dreissena</taxon>
    </lineage>
</organism>
<evidence type="ECO:0000313" key="2">
    <source>
        <dbReference type="EMBL" id="KAH3843317.1"/>
    </source>
</evidence>
<dbReference type="EMBL" id="JAIWYP010000004">
    <property type="protein sequence ID" value="KAH3843317.1"/>
    <property type="molecule type" value="Genomic_DNA"/>
</dbReference>
<evidence type="ECO:0000313" key="3">
    <source>
        <dbReference type="Proteomes" id="UP000828390"/>
    </source>
</evidence>
<proteinExistence type="predicted"/>
<dbReference type="Proteomes" id="UP000828390">
    <property type="component" value="Unassembled WGS sequence"/>
</dbReference>
<reference evidence="2" key="2">
    <citation type="submission" date="2020-11" db="EMBL/GenBank/DDBJ databases">
        <authorList>
            <person name="McCartney M.A."/>
            <person name="Auch B."/>
            <person name="Kono T."/>
            <person name="Mallez S."/>
            <person name="Becker A."/>
            <person name="Gohl D.M."/>
            <person name="Silverstein K.A.T."/>
            <person name="Koren S."/>
            <person name="Bechman K.B."/>
            <person name="Herman A."/>
            <person name="Abrahante J.E."/>
            <person name="Garbe J."/>
        </authorList>
    </citation>
    <scope>NUCLEOTIDE SEQUENCE</scope>
    <source>
        <strain evidence="2">Duluth1</strain>
        <tissue evidence="2">Whole animal</tissue>
    </source>
</reference>
<reference evidence="2" key="1">
    <citation type="journal article" date="2019" name="bioRxiv">
        <title>The Genome of the Zebra Mussel, Dreissena polymorpha: A Resource for Invasive Species Research.</title>
        <authorList>
            <person name="McCartney M.A."/>
            <person name="Auch B."/>
            <person name="Kono T."/>
            <person name="Mallez S."/>
            <person name="Zhang Y."/>
            <person name="Obille A."/>
            <person name="Becker A."/>
            <person name="Abrahante J.E."/>
            <person name="Garbe J."/>
            <person name="Badalamenti J.P."/>
            <person name="Herman A."/>
            <person name="Mangelson H."/>
            <person name="Liachko I."/>
            <person name="Sullivan S."/>
            <person name="Sone E.D."/>
            <person name="Koren S."/>
            <person name="Silverstein K.A.T."/>
            <person name="Beckman K.B."/>
            <person name="Gohl D.M."/>
        </authorList>
    </citation>
    <scope>NUCLEOTIDE SEQUENCE</scope>
    <source>
        <strain evidence="2">Duluth1</strain>
        <tissue evidence="2">Whole animal</tissue>
    </source>
</reference>
<keyword evidence="3" id="KW-1185">Reference proteome</keyword>
<gene>
    <name evidence="2" type="ORF">DPMN_116831</name>
</gene>